<dbReference type="PROSITE" id="PS50097">
    <property type="entry name" value="BTB"/>
    <property type="match status" value="1"/>
</dbReference>
<reference evidence="2" key="1">
    <citation type="submission" date="2019-11" db="EMBL/GenBank/DDBJ databases">
        <title>Bipolaris sorokiniana Genome sequencing.</title>
        <authorList>
            <person name="Wang H."/>
        </authorList>
    </citation>
    <scope>NUCLEOTIDE SEQUENCE</scope>
</reference>
<evidence type="ECO:0000313" key="3">
    <source>
        <dbReference type="Proteomes" id="UP000624244"/>
    </source>
</evidence>
<dbReference type="AlphaFoldDB" id="A0A8H5Z7G3"/>
<dbReference type="InterPro" id="IPR000210">
    <property type="entry name" value="BTB/POZ_dom"/>
</dbReference>
<accession>A0A8H5Z7G3</accession>
<sequence>MSELDLSECMPLISMVWSLVIWCQFKPMALGSNNSASNNNRPRAISGGYGPVIPKPCFIVQVISSCSSCSSFFPSRSLLGFWRSKRSHLGPLSQQFSVTFPFSPFHSRFLDIMATKSQNQVLDSLKSSLKSGAYSDFKITCNSDTYKVHKVIVCNRAGFFARAVNFGGQETESGILDLPEDESEIVKLLIQYLYEGEYEPVLPLTTTSVSAAYYTPVKRGKLSSNKPNYSLSFPHTCHRRNEYCDQSLVCPHHYCDDHCNYACKGFTCQACTSPIPTGSSPQLLTHSKMYEIADKYEVVGLKELAKEKFSRSCNHFWNTSDFHVAANHAFSTTPEDDSGLRDLVSQTIAKHMELAQIFEIRELLMQFNGLALGILDVKSRELGWNMKS</sequence>
<protein>
    <recommendedName>
        <fullName evidence="1">BTB domain-containing protein</fullName>
    </recommendedName>
</protein>
<dbReference type="CDD" id="cd18186">
    <property type="entry name" value="BTB_POZ_ZBTB_KLHL-like"/>
    <property type="match status" value="1"/>
</dbReference>
<dbReference type="SUPFAM" id="SSF54695">
    <property type="entry name" value="POZ domain"/>
    <property type="match status" value="1"/>
</dbReference>
<dbReference type="PANTHER" id="PTHR47843:SF5">
    <property type="entry name" value="BTB_POZ DOMAIN PROTEIN"/>
    <property type="match status" value="1"/>
</dbReference>
<comment type="caution">
    <text evidence="2">The sequence shown here is derived from an EMBL/GenBank/DDBJ whole genome shotgun (WGS) entry which is preliminary data.</text>
</comment>
<dbReference type="PANTHER" id="PTHR47843">
    <property type="entry name" value="BTB DOMAIN-CONTAINING PROTEIN-RELATED"/>
    <property type="match status" value="1"/>
</dbReference>
<feature type="domain" description="BTB" evidence="1">
    <location>
        <begin position="135"/>
        <end position="199"/>
    </location>
</feature>
<dbReference type="Proteomes" id="UP000624244">
    <property type="component" value="Unassembled WGS sequence"/>
</dbReference>
<dbReference type="Gene3D" id="3.30.710.10">
    <property type="entry name" value="Potassium Channel Kv1.1, Chain A"/>
    <property type="match status" value="1"/>
</dbReference>
<name>A0A8H5Z7G3_COCSA</name>
<evidence type="ECO:0000259" key="1">
    <source>
        <dbReference type="PROSITE" id="PS50097"/>
    </source>
</evidence>
<proteinExistence type="predicted"/>
<dbReference type="InterPro" id="IPR011333">
    <property type="entry name" value="SKP1/BTB/POZ_sf"/>
</dbReference>
<dbReference type="EMBL" id="WNKQ01000048">
    <property type="protein sequence ID" value="KAF5843967.1"/>
    <property type="molecule type" value="Genomic_DNA"/>
</dbReference>
<dbReference type="Pfam" id="PF00651">
    <property type="entry name" value="BTB"/>
    <property type="match status" value="1"/>
</dbReference>
<gene>
    <name evidence="2" type="ORF">GGP41_005961</name>
</gene>
<evidence type="ECO:0000313" key="2">
    <source>
        <dbReference type="EMBL" id="KAF5843967.1"/>
    </source>
</evidence>
<organism evidence="2 3">
    <name type="scientific">Cochliobolus sativus</name>
    <name type="common">Common root rot and spot blotch fungus</name>
    <name type="synonym">Bipolaris sorokiniana</name>
    <dbReference type="NCBI Taxonomy" id="45130"/>
    <lineage>
        <taxon>Eukaryota</taxon>
        <taxon>Fungi</taxon>
        <taxon>Dikarya</taxon>
        <taxon>Ascomycota</taxon>
        <taxon>Pezizomycotina</taxon>
        <taxon>Dothideomycetes</taxon>
        <taxon>Pleosporomycetidae</taxon>
        <taxon>Pleosporales</taxon>
        <taxon>Pleosporineae</taxon>
        <taxon>Pleosporaceae</taxon>
        <taxon>Bipolaris</taxon>
    </lineage>
</organism>